<evidence type="ECO:0000256" key="5">
    <source>
        <dbReference type="PROSITE-ProRule" id="PRU01240"/>
    </source>
</evidence>
<dbReference type="InterPro" id="IPR023827">
    <property type="entry name" value="Peptidase_S8_Asp-AS"/>
</dbReference>
<evidence type="ECO:0000256" key="1">
    <source>
        <dbReference type="ARBA" id="ARBA00011073"/>
    </source>
</evidence>
<dbReference type="GO" id="GO:0004252">
    <property type="term" value="F:serine-type endopeptidase activity"/>
    <property type="evidence" value="ECO:0007669"/>
    <property type="project" value="InterPro"/>
</dbReference>
<dbReference type="SUPFAM" id="SSF52743">
    <property type="entry name" value="Subtilisin-like"/>
    <property type="match status" value="1"/>
</dbReference>
<dbReference type="OrthoDB" id="3530033at2"/>
<keyword evidence="7" id="KW-1133">Transmembrane helix</keyword>
<organism evidence="10 11">
    <name type="scientific">Marinactinospora thermotolerans DSM 45154</name>
    <dbReference type="NCBI Taxonomy" id="1122192"/>
    <lineage>
        <taxon>Bacteria</taxon>
        <taxon>Bacillati</taxon>
        <taxon>Actinomycetota</taxon>
        <taxon>Actinomycetes</taxon>
        <taxon>Streptosporangiales</taxon>
        <taxon>Nocardiopsidaceae</taxon>
        <taxon>Marinactinospora</taxon>
    </lineage>
</organism>
<evidence type="ECO:0000256" key="4">
    <source>
        <dbReference type="ARBA" id="ARBA00022825"/>
    </source>
</evidence>
<evidence type="ECO:0000259" key="9">
    <source>
        <dbReference type="Pfam" id="PF00082"/>
    </source>
</evidence>
<dbReference type="Gene3D" id="3.40.50.200">
    <property type="entry name" value="Peptidase S8/S53 domain"/>
    <property type="match status" value="1"/>
</dbReference>
<keyword evidence="7" id="KW-0472">Membrane</keyword>
<accession>A0A1T4MY79</accession>
<dbReference type="EMBL" id="FUWS01000003">
    <property type="protein sequence ID" value="SJZ72019.1"/>
    <property type="molecule type" value="Genomic_DNA"/>
</dbReference>
<dbReference type="InterPro" id="IPR000209">
    <property type="entry name" value="Peptidase_S8/S53_dom"/>
</dbReference>
<protein>
    <submittedName>
        <fullName evidence="10">Subtilisin-like serine proteases</fullName>
    </submittedName>
</protein>
<feature type="compositionally biased region" description="Basic residues" evidence="6">
    <location>
        <begin position="394"/>
        <end position="403"/>
    </location>
</feature>
<comment type="similarity">
    <text evidence="1 5">Belongs to the peptidase S8 family.</text>
</comment>
<dbReference type="PRINTS" id="PR00723">
    <property type="entry name" value="SUBTILISIN"/>
</dbReference>
<evidence type="ECO:0000313" key="10">
    <source>
        <dbReference type="EMBL" id="SJZ72019.1"/>
    </source>
</evidence>
<evidence type="ECO:0000256" key="7">
    <source>
        <dbReference type="SAM" id="Phobius"/>
    </source>
</evidence>
<feature type="signal peptide" evidence="8">
    <location>
        <begin position="1"/>
        <end position="30"/>
    </location>
</feature>
<feature type="chain" id="PRO_5038901527" evidence="8">
    <location>
        <begin position="31"/>
        <end position="409"/>
    </location>
</feature>
<keyword evidence="11" id="KW-1185">Reference proteome</keyword>
<dbReference type="InterPro" id="IPR015500">
    <property type="entry name" value="Peptidase_S8_subtilisin-rel"/>
</dbReference>
<dbReference type="InterPro" id="IPR050131">
    <property type="entry name" value="Peptidase_S8_subtilisin-like"/>
</dbReference>
<dbReference type="RefSeq" id="WP_078760604.1">
    <property type="nucleotide sequence ID" value="NZ_FUWS01000003.1"/>
</dbReference>
<dbReference type="STRING" id="1122192.SAMN02745673_01194"/>
<proteinExistence type="inferred from homology"/>
<keyword evidence="2 10" id="KW-0645">Protease</keyword>
<sequence length="409" mass="41239">MRRHRIVTSAVLGACTALSGSLLAAAPATAAQATEGVQDLRLDQWGLEAIGASDAWETTRGAGVTVAVLDTGVDDTHPDLSGSVAFGPDLTGQGREPGNGYAGEHGTMMAGIIAASGHGREHTGGVMGVAPEAGILSIRVASDEGVPSATPGSMAKGLRHAVSQGVQVIVVPIGDGADEPGEAERQAIEFAQDHGVLVVAAGGVGGVADFTSSPESYEGVLTVAPVGQDQAPASPAPEGVALTAPGAQITTTGLDGGYADASGGGAAAAFTAGVAALVRAEHPQLRPEQVAEALVTGADTAQGAGAPLLNAPGALEAAGRIAQDVPPFDPELAQEADEGLPVPAWTLWAGGALVVVVLAVVGVLTLRRRLANPYDLPEREPAQEAQEEREERPRRGRRRKTRGRGRETS</sequence>
<evidence type="ECO:0000256" key="2">
    <source>
        <dbReference type="ARBA" id="ARBA00022670"/>
    </source>
</evidence>
<feature type="transmembrane region" description="Helical" evidence="7">
    <location>
        <begin position="345"/>
        <end position="366"/>
    </location>
</feature>
<dbReference type="Proteomes" id="UP000190637">
    <property type="component" value="Unassembled WGS sequence"/>
</dbReference>
<dbReference type="PANTHER" id="PTHR43806:SF11">
    <property type="entry name" value="CEREVISIN-RELATED"/>
    <property type="match status" value="1"/>
</dbReference>
<dbReference type="PROSITE" id="PS51892">
    <property type="entry name" value="SUBTILASE"/>
    <property type="match status" value="1"/>
</dbReference>
<evidence type="ECO:0000256" key="3">
    <source>
        <dbReference type="ARBA" id="ARBA00022801"/>
    </source>
</evidence>
<dbReference type="PANTHER" id="PTHR43806">
    <property type="entry name" value="PEPTIDASE S8"/>
    <property type="match status" value="1"/>
</dbReference>
<dbReference type="GO" id="GO:0006508">
    <property type="term" value="P:proteolysis"/>
    <property type="evidence" value="ECO:0007669"/>
    <property type="project" value="UniProtKB-KW"/>
</dbReference>
<evidence type="ECO:0000256" key="8">
    <source>
        <dbReference type="SAM" id="SignalP"/>
    </source>
</evidence>
<feature type="region of interest" description="Disordered" evidence="6">
    <location>
        <begin position="373"/>
        <end position="409"/>
    </location>
</feature>
<dbReference type="Pfam" id="PF00082">
    <property type="entry name" value="Peptidase_S8"/>
    <property type="match status" value="1"/>
</dbReference>
<gene>
    <name evidence="10" type="ORF">SAMN02745673_01194</name>
</gene>
<name>A0A1T4MY79_9ACTN</name>
<keyword evidence="7" id="KW-0812">Transmembrane</keyword>
<keyword evidence="8" id="KW-0732">Signal</keyword>
<dbReference type="AlphaFoldDB" id="A0A1T4MY79"/>
<evidence type="ECO:0000256" key="6">
    <source>
        <dbReference type="SAM" id="MobiDB-lite"/>
    </source>
</evidence>
<evidence type="ECO:0000313" key="11">
    <source>
        <dbReference type="Proteomes" id="UP000190637"/>
    </source>
</evidence>
<keyword evidence="4" id="KW-0720">Serine protease</keyword>
<comment type="caution">
    <text evidence="5">Lacks conserved residue(s) required for the propagation of feature annotation.</text>
</comment>
<dbReference type="InterPro" id="IPR036852">
    <property type="entry name" value="Peptidase_S8/S53_dom_sf"/>
</dbReference>
<keyword evidence="3" id="KW-0378">Hydrolase</keyword>
<dbReference type="PROSITE" id="PS00136">
    <property type="entry name" value="SUBTILASE_ASP"/>
    <property type="match status" value="1"/>
</dbReference>
<reference evidence="10 11" key="1">
    <citation type="submission" date="2017-02" db="EMBL/GenBank/DDBJ databases">
        <authorList>
            <person name="Peterson S.W."/>
        </authorList>
    </citation>
    <scope>NUCLEOTIDE SEQUENCE [LARGE SCALE GENOMIC DNA]</scope>
    <source>
        <strain evidence="10 11">DSM 45154</strain>
    </source>
</reference>
<feature type="domain" description="Peptidase S8/S53" evidence="9">
    <location>
        <begin position="61"/>
        <end position="304"/>
    </location>
</feature>